<evidence type="ECO:0000313" key="2">
    <source>
        <dbReference type="Proteomes" id="UP000016927"/>
    </source>
</evidence>
<dbReference type="AlphaFoldDB" id="R0MLA8"/>
<dbReference type="VEuPathDB" id="MicrosporidiaDB:NBO_65g0017"/>
<accession>R0MLA8</accession>
<evidence type="ECO:0000313" key="1">
    <source>
        <dbReference type="EMBL" id="EOB13613.1"/>
    </source>
</evidence>
<organism evidence="1 2">
    <name type="scientific">Nosema bombycis (strain CQ1 / CVCC 102059)</name>
    <name type="common">Microsporidian parasite</name>
    <name type="synonym">Pebrine of silkworm</name>
    <dbReference type="NCBI Taxonomy" id="578461"/>
    <lineage>
        <taxon>Eukaryota</taxon>
        <taxon>Fungi</taxon>
        <taxon>Fungi incertae sedis</taxon>
        <taxon>Microsporidia</taxon>
        <taxon>Nosematidae</taxon>
        <taxon>Nosema</taxon>
    </lineage>
</organism>
<dbReference type="EMBL" id="KB908973">
    <property type="protein sequence ID" value="EOB13613.1"/>
    <property type="molecule type" value="Genomic_DNA"/>
</dbReference>
<name>R0MLA8_NOSB1</name>
<dbReference type="HOGENOM" id="CLU_1627573_0_0_1"/>
<gene>
    <name evidence="1" type="ORF">NBO_65g0017</name>
</gene>
<dbReference type="Proteomes" id="UP000016927">
    <property type="component" value="Unassembled WGS sequence"/>
</dbReference>
<reference evidence="1 2" key="1">
    <citation type="journal article" date="2013" name="BMC Genomics">
        <title>Comparative genomics of parasitic silkworm microsporidia reveal an association between genome expansion and host adaptation.</title>
        <authorList>
            <person name="Pan G."/>
            <person name="Xu J."/>
            <person name="Li T."/>
            <person name="Xia Q."/>
            <person name="Liu S.L."/>
            <person name="Zhang G."/>
            <person name="Li S."/>
            <person name="Li C."/>
            <person name="Liu H."/>
            <person name="Yang L."/>
            <person name="Liu T."/>
            <person name="Zhang X."/>
            <person name="Wu Z."/>
            <person name="Fan W."/>
            <person name="Dang X."/>
            <person name="Xiang H."/>
            <person name="Tao M."/>
            <person name="Li Y."/>
            <person name="Hu J."/>
            <person name="Li Z."/>
            <person name="Lin L."/>
            <person name="Luo J."/>
            <person name="Geng L."/>
            <person name="Wang L."/>
            <person name="Long M."/>
            <person name="Wan Y."/>
            <person name="He N."/>
            <person name="Zhang Z."/>
            <person name="Lu C."/>
            <person name="Keeling P.J."/>
            <person name="Wang J."/>
            <person name="Xiang Z."/>
            <person name="Zhou Z."/>
        </authorList>
    </citation>
    <scope>NUCLEOTIDE SEQUENCE [LARGE SCALE GENOMIC DNA]</scope>
    <source>
        <strain evidence="2">CQ1 / CVCC 102059</strain>
    </source>
</reference>
<keyword evidence="2" id="KW-1185">Reference proteome</keyword>
<sequence length="163" mass="18938">MDLLGKTLKEGKFKKEGRIQDLLILLSKSLFVADLNNKEHQKILKELGDVLAEGHPKQAWYFKLLTLLGIAIKYGKFLEDDRQETLKIVGKIVETESFEPDEAAEILIAMLVHNLRPNLDHYKRLGLDPVKFEKEFLEKIEPRSQTKIQKKCKKCKLCKKHKK</sequence>
<proteinExistence type="predicted"/>
<protein>
    <submittedName>
        <fullName evidence="1">Uncharacterized protein</fullName>
    </submittedName>
</protein>